<reference evidence="3 4" key="1">
    <citation type="submission" date="2020-08" db="EMBL/GenBank/DDBJ databases">
        <title>Genome sequencing of Purple Non-Sulfur Bacteria from various extreme environments.</title>
        <authorList>
            <person name="Mayer M."/>
        </authorList>
    </citation>
    <scope>NUCLEOTIDE SEQUENCE [LARGE SCALE GENOMIC DNA]</scope>
    <source>
        <strain evidence="3 4">JA135</strain>
    </source>
</reference>
<dbReference type="Pfam" id="PF12172">
    <property type="entry name" value="zf-ChsH2"/>
    <property type="match status" value="1"/>
</dbReference>
<name>A0A7W6RXQ7_9PROT</name>
<dbReference type="PANTHER" id="PTHR34075">
    <property type="entry name" value="BLR3430 PROTEIN"/>
    <property type="match status" value="1"/>
</dbReference>
<dbReference type="EMBL" id="JACIGI010000005">
    <property type="protein sequence ID" value="MBB4285185.1"/>
    <property type="molecule type" value="Genomic_DNA"/>
</dbReference>
<dbReference type="InterPro" id="IPR052513">
    <property type="entry name" value="Thioester_dehydratase-like"/>
</dbReference>
<dbReference type="AlphaFoldDB" id="A0A7W6RXQ7"/>
<comment type="caution">
    <text evidence="3">The sequence shown here is derived from an EMBL/GenBank/DDBJ whole genome shotgun (WGS) entry which is preliminary data.</text>
</comment>
<proteinExistence type="predicted"/>
<feature type="domain" description="ChsH2 rubredoxin-like zinc ribbon" evidence="2">
    <location>
        <begin position="16"/>
        <end position="48"/>
    </location>
</feature>
<dbReference type="PANTHER" id="PTHR34075:SF5">
    <property type="entry name" value="BLR3430 PROTEIN"/>
    <property type="match status" value="1"/>
</dbReference>
<dbReference type="InterPro" id="IPR002878">
    <property type="entry name" value="ChsH2_C"/>
</dbReference>
<dbReference type="SUPFAM" id="SSF50249">
    <property type="entry name" value="Nucleic acid-binding proteins"/>
    <property type="match status" value="1"/>
</dbReference>
<dbReference type="Pfam" id="PF01796">
    <property type="entry name" value="OB_ChsH2_C"/>
    <property type="match status" value="1"/>
</dbReference>
<evidence type="ECO:0000259" key="2">
    <source>
        <dbReference type="Pfam" id="PF12172"/>
    </source>
</evidence>
<dbReference type="InterPro" id="IPR022002">
    <property type="entry name" value="ChsH2_Znr"/>
</dbReference>
<accession>A0A7W6RXQ7</accession>
<feature type="domain" description="ChsH2 C-terminal OB-fold" evidence="1">
    <location>
        <begin position="51"/>
        <end position="119"/>
    </location>
</feature>
<protein>
    <submittedName>
        <fullName evidence="3">Putative OB-fold protein</fullName>
    </submittedName>
</protein>
<keyword evidence="4" id="KW-1185">Reference proteome</keyword>
<evidence type="ECO:0000259" key="1">
    <source>
        <dbReference type="Pfam" id="PF01796"/>
    </source>
</evidence>
<organism evidence="3 4">
    <name type="scientific">Roseospira goensis</name>
    <dbReference type="NCBI Taxonomy" id="391922"/>
    <lineage>
        <taxon>Bacteria</taxon>
        <taxon>Pseudomonadati</taxon>
        <taxon>Pseudomonadota</taxon>
        <taxon>Alphaproteobacteria</taxon>
        <taxon>Rhodospirillales</taxon>
        <taxon>Rhodospirillaceae</taxon>
        <taxon>Roseospira</taxon>
    </lineage>
</organism>
<evidence type="ECO:0000313" key="3">
    <source>
        <dbReference type="EMBL" id="MBB4285185.1"/>
    </source>
</evidence>
<gene>
    <name evidence="3" type="ORF">GGD88_000902</name>
</gene>
<dbReference type="Proteomes" id="UP000555728">
    <property type="component" value="Unassembled WGS sequence"/>
</dbReference>
<evidence type="ECO:0000313" key="4">
    <source>
        <dbReference type="Proteomes" id="UP000555728"/>
    </source>
</evidence>
<sequence length="140" mass="14666">MSAYISLPMFGAGTGQRLRLEAGRCRSCAALVYPQRPQCPGCGDDAFDTAPLSGTGTLYTYTVIAGGGAPAEFDDQQTMTGPLTVGVVALTEGPHVIAQIADADPETLEIGMPLRAVVRRLFDQEGVVRYGTKFVPAADA</sequence>
<dbReference type="InterPro" id="IPR012340">
    <property type="entry name" value="NA-bd_OB-fold"/>
</dbReference>
<dbReference type="RefSeq" id="WP_184432138.1">
    <property type="nucleotide sequence ID" value="NZ_JACIGI010000005.1"/>
</dbReference>